<evidence type="ECO:0000313" key="13">
    <source>
        <dbReference type="RefSeq" id="XP_032806000.1"/>
    </source>
</evidence>
<keyword evidence="3 10" id="KW-1133">Transmembrane helix</keyword>
<evidence type="ECO:0000256" key="3">
    <source>
        <dbReference type="ARBA" id="ARBA00022989"/>
    </source>
</evidence>
<feature type="domain" description="G-protein coupled receptors family 1 profile" evidence="11">
    <location>
        <begin position="86"/>
        <end position="440"/>
    </location>
</feature>
<feature type="compositionally biased region" description="Low complexity" evidence="9">
    <location>
        <begin position="466"/>
        <end position="492"/>
    </location>
</feature>
<comment type="subcellular location">
    <subcellularLocation>
        <location evidence="1">Membrane</location>
        <topology evidence="1">Multi-pass membrane protein</topology>
    </subcellularLocation>
</comment>
<keyword evidence="7 8" id="KW-0807">Transducer</keyword>
<feature type="compositionally biased region" description="Basic and acidic residues" evidence="9">
    <location>
        <begin position="27"/>
        <end position="41"/>
    </location>
</feature>
<feature type="region of interest" description="Disordered" evidence="9">
    <location>
        <begin position="1"/>
        <end position="46"/>
    </location>
</feature>
<evidence type="ECO:0000313" key="12">
    <source>
        <dbReference type="Proteomes" id="UP001318040"/>
    </source>
</evidence>
<protein>
    <submittedName>
        <fullName evidence="13">Neurotensin receptor type 2-like</fullName>
    </submittedName>
</protein>
<feature type="transmembrane region" description="Helical" evidence="10">
    <location>
        <begin position="107"/>
        <end position="128"/>
    </location>
</feature>
<feature type="compositionally biased region" description="Basic and acidic residues" evidence="9">
    <location>
        <begin position="493"/>
        <end position="502"/>
    </location>
</feature>
<evidence type="ECO:0000256" key="7">
    <source>
        <dbReference type="ARBA" id="ARBA00023224"/>
    </source>
</evidence>
<sequence length="512" mass="55943">MHNSSETEVWTWRGGPGRGATGEDPLDAQRDAPDPPAERPDLPGGAPGPPLYEDALLIGAPRQEPPHVAVPLTVVFAALFVLGVAGNLLTAYVSARHTRLRHSSVRYHLLSLACADLALLLTIPATLYRSYWEYYPWRLGDAACKLYFMLRQAAYTATSWSIVVFSLERCLAICQPIRALSLVRRSRIRRLLASVWLLAALSALPYAFVYGQVRAYVYDYAGANATNFSVVMTTVCELTEKDPSPMFTRITHVKCFVCFIVPMVLISVLYSLILRSFCPSMRLSAGSSTPAPRGCQSGGAGTEARGKAAAADGGAAGAGAQTPRDAKGERPTRDGGPATRRAAGGLGGSEALLNPDVRDAGTFERMTQRRRAQQQKAIRLLGAVVLSFFVCYSPDTIASLMYIYIADWNNPTVHRVYTIVKMYLALPLWYLNSALDPLLFSISSKQFRRACKETLWPARARRERAASGSRRGADAAARGGFPSRTVTSTEVTTSRRETERRAATTIRSRLAE</sequence>
<dbReference type="Pfam" id="PF00001">
    <property type="entry name" value="7tm_1"/>
    <property type="match status" value="1"/>
</dbReference>
<dbReference type="RefSeq" id="XP_032806000.1">
    <property type="nucleotide sequence ID" value="XM_032950109.1"/>
</dbReference>
<feature type="region of interest" description="Disordered" evidence="9">
    <location>
        <begin position="462"/>
        <end position="512"/>
    </location>
</feature>
<dbReference type="PANTHER" id="PTHR24243">
    <property type="entry name" value="G-PROTEIN COUPLED RECEPTOR"/>
    <property type="match status" value="1"/>
</dbReference>
<dbReference type="PANTHER" id="PTHR24243:SF207">
    <property type="entry name" value="PYROKININ-1 RECEPTOR-LIKE"/>
    <property type="match status" value="1"/>
</dbReference>
<reference evidence="13" key="1">
    <citation type="submission" date="2025-08" db="UniProtKB">
        <authorList>
            <consortium name="RefSeq"/>
        </authorList>
    </citation>
    <scope>IDENTIFICATION</scope>
    <source>
        <tissue evidence="13">Sperm</tissue>
    </source>
</reference>
<evidence type="ECO:0000256" key="10">
    <source>
        <dbReference type="SAM" id="Phobius"/>
    </source>
</evidence>
<organism evidence="12 13">
    <name type="scientific">Petromyzon marinus</name>
    <name type="common">Sea lamprey</name>
    <dbReference type="NCBI Taxonomy" id="7757"/>
    <lineage>
        <taxon>Eukaryota</taxon>
        <taxon>Metazoa</taxon>
        <taxon>Chordata</taxon>
        <taxon>Craniata</taxon>
        <taxon>Vertebrata</taxon>
        <taxon>Cyclostomata</taxon>
        <taxon>Hyperoartia</taxon>
        <taxon>Petromyzontiformes</taxon>
        <taxon>Petromyzontidae</taxon>
        <taxon>Petromyzon</taxon>
    </lineage>
</organism>
<dbReference type="GeneID" id="116940355"/>
<dbReference type="PROSITE" id="PS00237">
    <property type="entry name" value="G_PROTEIN_RECEP_F1_1"/>
    <property type="match status" value="1"/>
</dbReference>
<feature type="region of interest" description="Disordered" evidence="9">
    <location>
        <begin position="284"/>
        <end position="303"/>
    </location>
</feature>
<keyword evidence="5 10" id="KW-0472">Membrane</keyword>
<feature type="transmembrane region" description="Helical" evidence="10">
    <location>
        <begin position="188"/>
        <end position="208"/>
    </location>
</feature>
<feature type="compositionally biased region" description="Basic and acidic residues" evidence="9">
    <location>
        <begin position="324"/>
        <end position="333"/>
    </location>
</feature>
<dbReference type="GO" id="GO:0004930">
    <property type="term" value="F:G protein-coupled receptor activity"/>
    <property type="evidence" value="ECO:0007669"/>
    <property type="project" value="UniProtKB-KW"/>
</dbReference>
<evidence type="ECO:0000259" key="11">
    <source>
        <dbReference type="PROSITE" id="PS50262"/>
    </source>
</evidence>
<comment type="similarity">
    <text evidence="8">Belongs to the G-protein coupled receptor 1 family.</text>
</comment>
<dbReference type="GO" id="GO:0005886">
    <property type="term" value="C:plasma membrane"/>
    <property type="evidence" value="ECO:0007669"/>
    <property type="project" value="TreeGrafter"/>
</dbReference>
<evidence type="ECO:0000256" key="8">
    <source>
        <dbReference type="RuleBase" id="RU000688"/>
    </source>
</evidence>
<accession>A0AAJ7WQA0</accession>
<dbReference type="PROSITE" id="PS50262">
    <property type="entry name" value="G_PROTEIN_RECEP_F1_2"/>
    <property type="match status" value="1"/>
</dbReference>
<dbReference type="InterPro" id="IPR000276">
    <property type="entry name" value="GPCR_Rhodpsn"/>
</dbReference>
<name>A0AAJ7WQA0_PETMA</name>
<feature type="region of interest" description="Disordered" evidence="9">
    <location>
        <begin position="311"/>
        <end position="347"/>
    </location>
</feature>
<keyword evidence="6 8" id="KW-0675">Receptor</keyword>
<dbReference type="InterPro" id="IPR017452">
    <property type="entry name" value="GPCR_Rhodpsn_7TM"/>
</dbReference>
<evidence type="ECO:0000256" key="5">
    <source>
        <dbReference type="ARBA" id="ARBA00023136"/>
    </source>
</evidence>
<dbReference type="Proteomes" id="UP001318040">
    <property type="component" value="Chromosome 8"/>
</dbReference>
<dbReference type="Gene3D" id="1.20.1070.10">
    <property type="entry name" value="Rhodopsin 7-helix transmembrane proteins"/>
    <property type="match status" value="1"/>
</dbReference>
<proteinExistence type="inferred from homology"/>
<evidence type="ECO:0000256" key="1">
    <source>
        <dbReference type="ARBA" id="ARBA00004141"/>
    </source>
</evidence>
<gene>
    <name evidence="13" type="primary">LOC116940355</name>
</gene>
<feature type="transmembrane region" description="Helical" evidence="10">
    <location>
        <begin position="424"/>
        <end position="442"/>
    </location>
</feature>
<evidence type="ECO:0000256" key="9">
    <source>
        <dbReference type="SAM" id="MobiDB-lite"/>
    </source>
</evidence>
<keyword evidence="4 8" id="KW-0297">G-protein coupled receptor</keyword>
<keyword evidence="12" id="KW-1185">Reference proteome</keyword>
<feature type="transmembrane region" description="Helical" evidence="10">
    <location>
        <begin position="251"/>
        <end position="273"/>
    </location>
</feature>
<feature type="transmembrane region" description="Helical" evidence="10">
    <location>
        <begin position="148"/>
        <end position="167"/>
    </location>
</feature>
<keyword evidence="2 8" id="KW-0812">Transmembrane</keyword>
<dbReference type="SUPFAM" id="SSF81321">
    <property type="entry name" value="Family A G protein-coupled receptor-like"/>
    <property type="match status" value="1"/>
</dbReference>
<evidence type="ECO:0000256" key="6">
    <source>
        <dbReference type="ARBA" id="ARBA00023170"/>
    </source>
</evidence>
<feature type="compositionally biased region" description="Low complexity" evidence="9">
    <location>
        <begin position="503"/>
        <end position="512"/>
    </location>
</feature>
<dbReference type="PRINTS" id="PR00237">
    <property type="entry name" value="GPCRRHODOPSN"/>
</dbReference>
<feature type="transmembrane region" description="Helical" evidence="10">
    <location>
        <begin position="378"/>
        <end position="404"/>
    </location>
</feature>
<evidence type="ECO:0000256" key="2">
    <source>
        <dbReference type="ARBA" id="ARBA00022692"/>
    </source>
</evidence>
<evidence type="ECO:0000256" key="4">
    <source>
        <dbReference type="ARBA" id="ARBA00023040"/>
    </source>
</evidence>
<feature type="transmembrane region" description="Helical" evidence="10">
    <location>
        <begin position="74"/>
        <end position="95"/>
    </location>
</feature>
<dbReference type="KEGG" id="pmrn:116940355"/>
<dbReference type="AlphaFoldDB" id="A0AAJ7WQA0"/>